<gene>
    <name evidence="7" type="primary">hemG</name>
    <name evidence="9" type="ORF">BZG73_09210</name>
</gene>
<evidence type="ECO:0000259" key="8">
    <source>
        <dbReference type="PROSITE" id="PS50902"/>
    </source>
</evidence>
<comment type="cofactor">
    <cofactor evidence="7">
        <name>FMN</name>
        <dbReference type="ChEBI" id="CHEBI:58210"/>
    </cofactor>
    <text evidence="7">Binds 1 FMN non-covalently per subunit.</text>
</comment>
<dbReference type="EMBL" id="MUFB01000014">
    <property type="protein sequence ID" value="OOE85040.1"/>
    <property type="molecule type" value="Genomic_DNA"/>
</dbReference>
<name>A0ABX3K8U3_9GAMM</name>
<keyword evidence="10" id="KW-1185">Reference proteome</keyword>
<evidence type="ECO:0000313" key="10">
    <source>
        <dbReference type="Proteomes" id="UP000189410"/>
    </source>
</evidence>
<keyword evidence="2 7" id="KW-0288">FMN</keyword>
<comment type="catalytic activity">
    <reaction evidence="7">
        <text>protoporphyrinogen IX + 3 a menaquinone = protoporphyrin IX + 3 a menaquinol</text>
        <dbReference type="Rhea" id="RHEA:27409"/>
        <dbReference type="Rhea" id="RHEA-COMP:9537"/>
        <dbReference type="Rhea" id="RHEA-COMP:9539"/>
        <dbReference type="ChEBI" id="CHEBI:16374"/>
        <dbReference type="ChEBI" id="CHEBI:18151"/>
        <dbReference type="ChEBI" id="CHEBI:57306"/>
        <dbReference type="ChEBI" id="CHEBI:57307"/>
        <dbReference type="EC" id="1.3.5.3"/>
    </reaction>
</comment>
<dbReference type="EC" id="1.3.5.3" evidence="7"/>
<dbReference type="RefSeq" id="WP_046074829.1">
    <property type="nucleotide sequence ID" value="NZ_MUFB01000014.1"/>
</dbReference>
<comment type="caution">
    <text evidence="9">The sequence shown here is derived from an EMBL/GenBank/DDBJ whole genome shotgun (WGS) entry which is preliminary data.</text>
</comment>
<dbReference type="InterPro" id="IPR026816">
    <property type="entry name" value="Flavodoxin_dom"/>
</dbReference>
<dbReference type="InterPro" id="IPR029039">
    <property type="entry name" value="Flavoprotein-like_sf"/>
</dbReference>
<dbReference type="Proteomes" id="UP000189410">
    <property type="component" value="Unassembled WGS sequence"/>
</dbReference>
<reference evidence="9 10" key="1">
    <citation type="journal article" date="2017" name="Genome Announc.">
        <title>Draft Genome Sequences of Salinivibrio proteolyticus, Salinivibrio sharmensis, Salinivibrio siamensis, Salinivibrio costicola subsp. alcaliphilus, Salinivibrio costicola subsp. vallismortis, and 29 New Isolates Belonging to the Genus Salinivibrio.</title>
        <authorList>
            <person name="Lopez-Hermoso C."/>
            <person name="de la Haba R.R."/>
            <person name="Sanchez-Porro C."/>
            <person name="Bayliss S.C."/>
            <person name="Feil E.J."/>
            <person name="Ventosa A."/>
        </authorList>
    </citation>
    <scope>NUCLEOTIDE SEQUENCE [LARGE SCALE GENOMIC DNA]</scope>
    <source>
        <strain evidence="9 10">JCM 14472</strain>
    </source>
</reference>
<accession>A0ABX3K8U3</accession>
<evidence type="ECO:0000256" key="3">
    <source>
        <dbReference type="ARBA" id="ARBA00022741"/>
    </source>
</evidence>
<keyword evidence="7" id="KW-1003">Cell membrane</keyword>
<dbReference type="Gene3D" id="3.40.50.360">
    <property type="match status" value="1"/>
</dbReference>
<proteinExistence type="inferred from homology"/>
<keyword evidence="3 7" id="KW-0547">Nucleotide-binding</keyword>
<dbReference type="InterPro" id="IPR052200">
    <property type="entry name" value="Protoporphyrinogen_IX_DH"/>
</dbReference>
<dbReference type="SUPFAM" id="SSF52218">
    <property type="entry name" value="Flavoproteins"/>
    <property type="match status" value="1"/>
</dbReference>
<dbReference type="PANTHER" id="PTHR38030">
    <property type="entry name" value="PROTOPORPHYRINOGEN IX DEHYDROGENASE [MENAQUINONE]"/>
    <property type="match status" value="1"/>
</dbReference>
<dbReference type="InterPro" id="IPR044264">
    <property type="entry name" value="HemG"/>
</dbReference>
<comment type="similarity">
    <text evidence="7">Belongs to the HemG family.</text>
</comment>
<evidence type="ECO:0000256" key="1">
    <source>
        <dbReference type="ARBA" id="ARBA00022630"/>
    </source>
</evidence>
<comment type="pathway">
    <text evidence="7">Porphyrin-containing compound metabolism; protoporphyrin-IX biosynthesis; protoporphyrin-IX from protoporphyrinogen-IX: step 1/1.</text>
</comment>
<dbReference type="HAMAP" id="MF_00853">
    <property type="entry name" value="HemG"/>
    <property type="match status" value="1"/>
</dbReference>
<protein>
    <recommendedName>
        <fullName evidence="7">Protoporphyrinogen IX dehydrogenase [quinone]</fullName>
        <ecNumber evidence="7">1.3.5.3</ecNumber>
    </recommendedName>
    <alternativeName>
        <fullName evidence="7">Protoporphyrinogen IX dehydrogenase [menaquinone]</fullName>
    </alternativeName>
    <alternativeName>
        <fullName evidence="7">Protoporphyrinogen IX dehydrogenase [ubiquinone]</fullName>
    </alternativeName>
    <alternativeName>
        <fullName evidence="7">Protoporphyrinogen oxidase</fullName>
        <shortName evidence="7">PPO</shortName>
    </alternativeName>
</protein>
<keyword evidence="6 7" id="KW-0627">Porphyrin biosynthesis</keyword>
<dbReference type="InterPro" id="IPR008254">
    <property type="entry name" value="Flavodoxin/NO_synth"/>
</dbReference>
<dbReference type="Pfam" id="PF12724">
    <property type="entry name" value="Flavodoxin_5"/>
    <property type="match status" value="1"/>
</dbReference>
<dbReference type="NCBIfam" id="NF008316">
    <property type="entry name" value="PRK11104.1"/>
    <property type="match status" value="1"/>
</dbReference>
<evidence type="ECO:0000256" key="6">
    <source>
        <dbReference type="ARBA" id="ARBA00023244"/>
    </source>
</evidence>
<comment type="subcellular location">
    <subcellularLocation>
        <location evidence="7">Cell membrane</location>
        <topology evidence="7">Peripheral membrane protein</topology>
    </subcellularLocation>
</comment>
<organism evidence="9 10">
    <name type="scientific">Salinivibrio siamensis</name>
    <dbReference type="NCBI Taxonomy" id="414286"/>
    <lineage>
        <taxon>Bacteria</taxon>
        <taxon>Pseudomonadati</taxon>
        <taxon>Pseudomonadota</taxon>
        <taxon>Gammaproteobacteria</taxon>
        <taxon>Vibrionales</taxon>
        <taxon>Vibrionaceae</taxon>
        <taxon>Salinivibrio</taxon>
    </lineage>
</organism>
<comment type="catalytic activity">
    <reaction evidence="7">
        <text>protoporphyrinogen IX + 3 a ubiquinone = protoporphyrin IX + 3 a ubiquinol</text>
        <dbReference type="Rhea" id="RHEA:63936"/>
        <dbReference type="Rhea" id="RHEA-COMP:9565"/>
        <dbReference type="Rhea" id="RHEA-COMP:9566"/>
        <dbReference type="ChEBI" id="CHEBI:16389"/>
        <dbReference type="ChEBI" id="CHEBI:17976"/>
        <dbReference type="ChEBI" id="CHEBI:57306"/>
        <dbReference type="ChEBI" id="CHEBI:57307"/>
    </reaction>
</comment>
<keyword evidence="4 7" id="KW-0560">Oxidoreductase</keyword>
<evidence type="ECO:0000256" key="4">
    <source>
        <dbReference type="ARBA" id="ARBA00023002"/>
    </source>
</evidence>
<comment type="function">
    <text evidence="7">Catalyzes the 6-electron oxidation of protoporphyrinogen IX to form protoporphyrin IX; under anaerobic conditions uses menaquinone as an electron acceptor, under aerobic conditions uses ubiquinone as an electron acceptor.</text>
</comment>
<evidence type="ECO:0000256" key="5">
    <source>
        <dbReference type="ARBA" id="ARBA00023136"/>
    </source>
</evidence>
<comment type="catalytic activity">
    <reaction evidence="7">
        <text>protoporphyrinogen IX + 3 a quinone = protoporphyrin IX + 3 a quinol</text>
        <dbReference type="Rhea" id="RHEA:65032"/>
        <dbReference type="ChEBI" id="CHEBI:24646"/>
        <dbReference type="ChEBI" id="CHEBI:57306"/>
        <dbReference type="ChEBI" id="CHEBI:57307"/>
        <dbReference type="ChEBI" id="CHEBI:132124"/>
        <dbReference type="EC" id="1.3.5.3"/>
    </reaction>
</comment>
<evidence type="ECO:0000256" key="2">
    <source>
        <dbReference type="ARBA" id="ARBA00022643"/>
    </source>
</evidence>
<evidence type="ECO:0000256" key="7">
    <source>
        <dbReference type="HAMAP-Rule" id="MF_00853"/>
    </source>
</evidence>
<sequence>MSEQSNATQKVLLLHSSREGQTKKILHFIEQQLGASAQCEVKDIHQRPDIDLSQYDRILIGASIRYGHFNKKLYQFIDAHADQLKTVKAAFFSVNLTARKPGKDTPETSAYSRKFIEKSPWTPELHGVFAGALYYPRYKWFDRVMIRFIMHITGGETDTTKEVEYTDWRKVAEFSEQFARF</sequence>
<keyword evidence="1 7" id="KW-0285">Flavoprotein</keyword>
<dbReference type="PANTHER" id="PTHR38030:SF2">
    <property type="entry name" value="PROTOPORPHYRINOGEN IX DEHYDROGENASE [QUINONE]"/>
    <property type="match status" value="1"/>
</dbReference>
<dbReference type="PROSITE" id="PS50902">
    <property type="entry name" value="FLAVODOXIN_LIKE"/>
    <property type="match status" value="1"/>
</dbReference>
<feature type="domain" description="Flavodoxin-like" evidence="8">
    <location>
        <begin position="11"/>
        <end position="181"/>
    </location>
</feature>
<keyword evidence="5" id="KW-0472">Membrane</keyword>
<evidence type="ECO:0000313" key="9">
    <source>
        <dbReference type="EMBL" id="OOE85040.1"/>
    </source>
</evidence>